<dbReference type="HOGENOM" id="CLU_2098333_0_0_1"/>
<protein>
    <submittedName>
        <fullName evidence="1">Uncharacterized protein</fullName>
    </submittedName>
</protein>
<reference evidence="1 2" key="1">
    <citation type="submission" date="2014-04" db="EMBL/GenBank/DDBJ databases">
        <authorList>
            <consortium name="DOE Joint Genome Institute"/>
            <person name="Kuo A."/>
            <person name="Zuccaro A."/>
            <person name="Kohler A."/>
            <person name="Nagy L.G."/>
            <person name="Floudas D."/>
            <person name="Copeland A."/>
            <person name="Barry K.W."/>
            <person name="Cichocki N."/>
            <person name="Veneault-Fourrey C."/>
            <person name="LaButti K."/>
            <person name="Lindquist E.A."/>
            <person name="Lipzen A."/>
            <person name="Lundell T."/>
            <person name="Morin E."/>
            <person name="Murat C."/>
            <person name="Sun H."/>
            <person name="Tunlid A."/>
            <person name="Henrissat B."/>
            <person name="Grigoriev I.V."/>
            <person name="Hibbett D.S."/>
            <person name="Martin F."/>
            <person name="Nordberg H.P."/>
            <person name="Cantor M.N."/>
            <person name="Hua S.X."/>
        </authorList>
    </citation>
    <scope>NUCLEOTIDE SEQUENCE [LARGE SCALE GENOMIC DNA]</scope>
    <source>
        <strain evidence="1 2">MAFF 305830</strain>
    </source>
</reference>
<accession>A0A0C2WD37</accession>
<name>A0A0C2WD37_SERVB</name>
<evidence type="ECO:0000313" key="2">
    <source>
        <dbReference type="Proteomes" id="UP000054097"/>
    </source>
</evidence>
<proteinExistence type="predicted"/>
<sequence>MTIASYSSLVPFLIPVDACFIPLMCHSLHLILFTAPRSQSGGLSCRSSPLKGHPGSVHFEGLIDRPDFIIKYRPSKQLLHYSISRNKHKLPQRKARSYNTTSSPCLPFRQKRKITL</sequence>
<dbReference type="EMBL" id="KN824324">
    <property type="protein sequence ID" value="KIM24378.1"/>
    <property type="molecule type" value="Genomic_DNA"/>
</dbReference>
<dbReference type="AlphaFoldDB" id="A0A0C2WD37"/>
<gene>
    <name evidence="1" type="ORF">M408DRAFT_233137</name>
</gene>
<dbReference type="Proteomes" id="UP000054097">
    <property type="component" value="Unassembled WGS sequence"/>
</dbReference>
<keyword evidence="2" id="KW-1185">Reference proteome</keyword>
<evidence type="ECO:0000313" key="1">
    <source>
        <dbReference type="EMBL" id="KIM24378.1"/>
    </source>
</evidence>
<organism evidence="1 2">
    <name type="scientific">Serendipita vermifera MAFF 305830</name>
    <dbReference type="NCBI Taxonomy" id="933852"/>
    <lineage>
        <taxon>Eukaryota</taxon>
        <taxon>Fungi</taxon>
        <taxon>Dikarya</taxon>
        <taxon>Basidiomycota</taxon>
        <taxon>Agaricomycotina</taxon>
        <taxon>Agaricomycetes</taxon>
        <taxon>Sebacinales</taxon>
        <taxon>Serendipitaceae</taxon>
        <taxon>Serendipita</taxon>
    </lineage>
</organism>
<reference evidence="2" key="2">
    <citation type="submission" date="2015-01" db="EMBL/GenBank/DDBJ databases">
        <title>Evolutionary Origins and Diversification of the Mycorrhizal Mutualists.</title>
        <authorList>
            <consortium name="DOE Joint Genome Institute"/>
            <consortium name="Mycorrhizal Genomics Consortium"/>
            <person name="Kohler A."/>
            <person name="Kuo A."/>
            <person name="Nagy L.G."/>
            <person name="Floudas D."/>
            <person name="Copeland A."/>
            <person name="Barry K.W."/>
            <person name="Cichocki N."/>
            <person name="Veneault-Fourrey C."/>
            <person name="LaButti K."/>
            <person name="Lindquist E.A."/>
            <person name="Lipzen A."/>
            <person name="Lundell T."/>
            <person name="Morin E."/>
            <person name="Murat C."/>
            <person name="Riley R."/>
            <person name="Ohm R."/>
            <person name="Sun H."/>
            <person name="Tunlid A."/>
            <person name="Henrissat B."/>
            <person name="Grigoriev I.V."/>
            <person name="Hibbett D.S."/>
            <person name="Martin F."/>
        </authorList>
    </citation>
    <scope>NUCLEOTIDE SEQUENCE [LARGE SCALE GENOMIC DNA]</scope>
    <source>
        <strain evidence="2">MAFF 305830</strain>
    </source>
</reference>